<evidence type="ECO:0000313" key="2">
    <source>
        <dbReference type="Proteomes" id="UP000070366"/>
    </source>
</evidence>
<evidence type="ECO:0000313" key="1">
    <source>
        <dbReference type="EMBL" id="KXK66895.1"/>
    </source>
</evidence>
<organism evidence="1 2">
    <name type="scientific">Christensenella minuta</name>
    <dbReference type="NCBI Taxonomy" id="626937"/>
    <lineage>
        <taxon>Bacteria</taxon>
        <taxon>Bacillati</taxon>
        <taxon>Bacillota</taxon>
        <taxon>Clostridia</taxon>
        <taxon>Christensenellales</taxon>
        <taxon>Christensenellaceae</taxon>
        <taxon>Christensenella</taxon>
    </lineage>
</organism>
<dbReference type="STRING" id="626937.HMPREF3293_00283"/>
<accession>A0A136Q897</accession>
<dbReference type="KEGG" id="cmiu:B1H56_06575"/>
<dbReference type="RefSeq" id="WP_066523372.1">
    <property type="nucleotide sequence ID" value="NZ_CABMOF010000017.1"/>
</dbReference>
<gene>
    <name evidence="1" type="ORF">HMPREF3293_00283</name>
</gene>
<reference evidence="1 2" key="1">
    <citation type="submission" date="2016-02" db="EMBL/GenBank/DDBJ databases">
        <authorList>
            <person name="Wen L."/>
            <person name="He K."/>
            <person name="Yang H."/>
        </authorList>
    </citation>
    <scope>NUCLEOTIDE SEQUENCE [LARGE SCALE GENOMIC DNA]</scope>
    <source>
        <strain evidence="1 2">DSM 22607</strain>
    </source>
</reference>
<sequence>MQNAESWIQSDLKRWEKICRVEGAIFDEDELWQIYFELQMHSKKKAEYNLLIALLITEYQKEPDFPIEFR</sequence>
<dbReference type="EMBL" id="LSZW01000023">
    <property type="protein sequence ID" value="KXK66895.1"/>
    <property type="molecule type" value="Genomic_DNA"/>
</dbReference>
<dbReference type="Proteomes" id="UP000070366">
    <property type="component" value="Unassembled WGS sequence"/>
</dbReference>
<dbReference type="AlphaFoldDB" id="A0A136Q897"/>
<protein>
    <submittedName>
        <fullName evidence="1">Uncharacterized protein</fullName>
    </submittedName>
</protein>
<name>A0A136Q897_9FIRM</name>
<comment type="caution">
    <text evidence="1">The sequence shown here is derived from an EMBL/GenBank/DDBJ whole genome shotgun (WGS) entry which is preliminary data.</text>
</comment>
<dbReference type="OrthoDB" id="9920234at2"/>
<keyword evidence="2" id="KW-1185">Reference proteome</keyword>
<proteinExistence type="predicted"/>